<dbReference type="EMBL" id="QRHA01000006">
    <property type="protein sequence ID" value="RDV25430.1"/>
    <property type="molecule type" value="Genomic_DNA"/>
</dbReference>
<reference evidence="4" key="1">
    <citation type="submission" date="2018-08" db="EMBL/GenBank/DDBJ databases">
        <authorList>
            <person name="Zhang J."/>
            <person name="Du Z.-J."/>
        </authorList>
    </citation>
    <scope>NUCLEOTIDE SEQUENCE [LARGE SCALE GENOMIC DNA]</scope>
    <source>
        <strain evidence="4">KCTC 52655</strain>
    </source>
</reference>
<sequence length="290" mass="32373">MRGFFIALICTLSLPTAVHAVESCSKALPGVSVQLHSVRETLSENFKDTLTALAEMGFEAVEFAGRYGPYADDPQGLKAFLDSLGLKVSGAHVPIKLLRSEQADKSLDFLKAIGAELLIIPHDARVDNPDEIDALITELRVLSARVNAKGMLLGYHNHSKEFKPFNGTTFWDHLAQNTPPEFVLQLDVGWANYAGADPIDYVKRYPHRTLTTHYKIRTREEDKDKGLPVIMGEDNFDWQTLIKTNMSVGDTSWLVVEQEEYPQGFTPLQAVKASKQGLDNILRDLRSECE</sequence>
<dbReference type="OrthoDB" id="6258928at2"/>
<dbReference type="SUPFAM" id="SSF51658">
    <property type="entry name" value="Xylose isomerase-like"/>
    <property type="match status" value="1"/>
</dbReference>
<proteinExistence type="predicted"/>
<dbReference type="RefSeq" id="WP_115593084.1">
    <property type="nucleotide sequence ID" value="NZ_QRHA01000006.1"/>
</dbReference>
<dbReference type="InterPro" id="IPR013022">
    <property type="entry name" value="Xyl_isomerase-like_TIM-brl"/>
</dbReference>
<name>A0A3D8M700_9ALTE</name>
<gene>
    <name evidence="3" type="ORF">DXV75_08980</name>
</gene>
<protein>
    <submittedName>
        <fullName evidence="3">Sugar phosphate isomerase/epimerase</fullName>
    </submittedName>
</protein>
<dbReference type="PANTHER" id="PTHR12110:SF41">
    <property type="entry name" value="INOSOSE DEHYDRATASE"/>
    <property type="match status" value="1"/>
</dbReference>
<feature type="domain" description="Xylose isomerase-like TIM barrel" evidence="2">
    <location>
        <begin position="51"/>
        <end position="274"/>
    </location>
</feature>
<dbReference type="InterPro" id="IPR036237">
    <property type="entry name" value="Xyl_isomerase-like_sf"/>
</dbReference>
<accession>A0A3D8M700</accession>
<dbReference type="Gene3D" id="3.20.20.150">
    <property type="entry name" value="Divalent-metal-dependent TIM barrel enzymes"/>
    <property type="match status" value="1"/>
</dbReference>
<evidence type="ECO:0000313" key="4">
    <source>
        <dbReference type="Proteomes" id="UP000256561"/>
    </source>
</evidence>
<organism evidence="3 4">
    <name type="scientific">Alteromonas aestuariivivens</name>
    <dbReference type="NCBI Taxonomy" id="1938339"/>
    <lineage>
        <taxon>Bacteria</taxon>
        <taxon>Pseudomonadati</taxon>
        <taxon>Pseudomonadota</taxon>
        <taxon>Gammaproteobacteria</taxon>
        <taxon>Alteromonadales</taxon>
        <taxon>Alteromonadaceae</taxon>
        <taxon>Alteromonas/Salinimonas group</taxon>
        <taxon>Alteromonas</taxon>
    </lineage>
</organism>
<evidence type="ECO:0000256" key="1">
    <source>
        <dbReference type="SAM" id="SignalP"/>
    </source>
</evidence>
<dbReference type="GO" id="GO:0016853">
    <property type="term" value="F:isomerase activity"/>
    <property type="evidence" value="ECO:0007669"/>
    <property type="project" value="UniProtKB-KW"/>
</dbReference>
<evidence type="ECO:0000259" key="2">
    <source>
        <dbReference type="Pfam" id="PF01261"/>
    </source>
</evidence>
<dbReference type="Pfam" id="PF01261">
    <property type="entry name" value="AP_endonuc_2"/>
    <property type="match status" value="1"/>
</dbReference>
<dbReference type="PANTHER" id="PTHR12110">
    <property type="entry name" value="HYDROXYPYRUVATE ISOMERASE"/>
    <property type="match status" value="1"/>
</dbReference>
<dbReference type="Proteomes" id="UP000256561">
    <property type="component" value="Unassembled WGS sequence"/>
</dbReference>
<keyword evidence="1" id="KW-0732">Signal</keyword>
<keyword evidence="3" id="KW-0413">Isomerase</keyword>
<evidence type="ECO:0000313" key="3">
    <source>
        <dbReference type="EMBL" id="RDV25430.1"/>
    </source>
</evidence>
<feature type="signal peptide" evidence="1">
    <location>
        <begin position="1"/>
        <end position="20"/>
    </location>
</feature>
<dbReference type="InterPro" id="IPR050312">
    <property type="entry name" value="IolE/XylAMocC-like"/>
</dbReference>
<keyword evidence="4" id="KW-1185">Reference proteome</keyword>
<dbReference type="AlphaFoldDB" id="A0A3D8M700"/>
<comment type="caution">
    <text evidence="3">The sequence shown here is derived from an EMBL/GenBank/DDBJ whole genome shotgun (WGS) entry which is preliminary data.</text>
</comment>
<feature type="chain" id="PRO_5017640298" evidence="1">
    <location>
        <begin position="21"/>
        <end position="290"/>
    </location>
</feature>